<feature type="compositionally biased region" description="Polar residues" evidence="1">
    <location>
        <begin position="54"/>
        <end position="75"/>
    </location>
</feature>
<reference evidence="2" key="1">
    <citation type="submission" date="2023-10" db="EMBL/GenBank/DDBJ databases">
        <authorList>
            <person name="Chen Y."/>
            <person name="Shah S."/>
            <person name="Dougan E. K."/>
            <person name="Thang M."/>
            <person name="Chan C."/>
        </authorList>
    </citation>
    <scope>NUCLEOTIDE SEQUENCE [LARGE SCALE GENOMIC DNA]</scope>
</reference>
<evidence type="ECO:0000256" key="1">
    <source>
        <dbReference type="SAM" id="MobiDB-lite"/>
    </source>
</evidence>
<comment type="caution">
    <text evidence="2">The sequence shown here is derived from an EMBL/GenBank/DDBJ whole genome shotgun (WGS) entry which is preliminary data.</text>
</comment>
<dbReference type="EMBL" id="CAUYUJ010015915">
    <property type="protein sequence ID" value="CAK0859596.1"/>
    <property type="molecule type" value="Genomic_DNA"/>
</dbReference>
<sequence length="222" mass="24058">MPCRHLNNSGAGAVDGSRATQVCSRISRRGEVARIAGGTHRTSFGRSCRDGRQDPQQTISMGRQLRQWQRSSSMGYTRHAEPPTSTPTSESRKNGKDGRGSTRSGLQQHGEPLVKAVSAAGARDIAAQAAQRQKKFTQLGGDIVTLRAARQVQAKEQDQLWKVVKDLQKELAQAERMVGMVTAEDAAKYDSGPSSSLLCLNSPESIANDSIPRAFSPWLQDA</sequence>
<feature type="region of interest" description="Disordered" evidence="1">
    <location>
        <begin position="1"/>
        <end position="20"/>
    </location>
</feature>
<name>A0ABN9UIS3_9DINO</name>
<feature type="region of interest" description="Disordered" evidence="1">
    <location>
        <begin position="37"/>
        <end position="111"/>
    </location>
</feature>
<protein>
    <recommendedName>
        <fullName evidence="4">Tubulin-specific chaperone A</fullName>
    </recommendedName>
</protein>
<feature type="compositionally biased region" description="Basic and acidic residues" evidence="1">
    <location>
        <begin position="90"/>
        <end position="100"/>
    </location>
</feature>
<organism evidence="2 3">
    <name type="scientific">Prorocentrum cordatum</name>
    <dbReference type="NCBI Taxonomy" id="2364126"/>
    <lineage>
        <taxon>Eukaryota</taxon>
        <taxon>Sar</taxon>
        <taxon>Alveolata</taxon>
        <taxon>Dinophyceae</taxon>
        <taxon>Prorocentrales</taxon>
        <taxon>Prorocentraceae</taxon>
        <taxon>Prorocentrum</taxon>
    </lineage>
</organism>
<evidence type="ECO:0008006" key="4">
    <source>
        <dbReference type="Google" id="ProtNLM"/>
    </source>
</evidence>
<gene>
    <name evidence="2" type="ORF">PCOR1329_LOCUS48914</name>
</gene>
<keyword evidence="3" id="KW-1185">Reference proteome</keyword>
<proteinExistence type="predicted"/>
<accession>A0ABN9UIS3</accession>
<evidence type="ECO:0000313" key="3">
    <source>
        <dbReference type="Proteomes" id="UP001189429"/>
    </source>
</evidence>
<feature type="compositionally biased region" description="Polar residues" evidence="1">
    <location>
        <begin position="1"/>
        <end position="10"/>
    </location>
</feature>
<dbReference type="Proteomes" id="UP001189429">
    <property type="component" value="Unassembled WGS sequence"/>
</dbReference>
<evidence type="ECO:0000313" key="2">
    <source>
        <dbReference type="EMBL" id="CAK0859596.1"/>
    </source>
</evidence>